<dbReference type="PROSITE" id="PS50186">
    <property type="entry name" value="DEP"/>
    <property type="match status" value="1"/>
</dbReference>
<dbReference type="Pfam" id="PF23013">
    <property type="entry name" value="IML1_N"/>
    <property type="match status" value="1"/>
</dbReference>
<dbReference type="GO" id="GO:0005096">
    <property type="term" value="F:GTPase activator activity"/>
    <property type="evidence" value="ECO:0007669"/>
    <property type="project" value="UniProtKB-KW"/>
</dbReference>
<dbReference type="SUPFAM" id="SSF46785">
    <property type="entry name" value="Winged helix' DNA-binding domain"/>
    <property type="match status" value="1"/>
</dbReference>
<feature type="compositionally biased region" description="Basic and acidic residues" evidence="13">
    <location>
        <begin position="430"/>
        <end position="439"/>
    </location>
</feature>
<dbReference type="GO" id="GO:0005829">
    <property type="term" value="C:cytosol"/>
    <property type="evidence" value="ECO:0007669"/>
    <property type="project" value="UniProtKB-SubCell"/>
</dbReference>
<dbReference type="GO" id="GO:0010508">
    <property type="term" value="P:positive regulation of autophagy"/>
    <property type="evidence" value="ECO:0007669"/>
    <property type="project" value="TreeGrafter"/>
</dbReference>
<dbReference type="Pfam" id="PF00610">
    <property type="entry name" value="DEP"/>
    <property type="match status" value="1"/>
</dbReference>
<evidence type="ECO:0000256" key="1">
    <source>
        <dbReference type="ARBA" id="ARBA00004514"/>
    </source>
</evidence>
<accession>A0A8C9HNS6</accession>
<dbReference type="InterPro" id="IPR000591">
    <property type="entry name" value="DEP_dom"/>
</dbReference>
<feature type="compositionally biased region" description="Low complexity" evidence="13">
    <location>
        <begin position="494"/>
        <end position="508"/>
    </location>
</feature>
<proteinExistence type="inferred from homology"/>
<dbReference type="Ensembl" id="ENSPTET00000031469.1">
    <property type="protein sequence ID" value="ENSPTEP00000021857.1"/>
    <property type="gene ID" value="ENSPTEG00000022520.1"/>
</dbReference>
<dbReference type="GO" id="GO:0035556">
    <property type="term" value="P:intracellular signal transduction"/>
    <property type="evidence" value="ECO:0007669"/>
    <property type="project" value="InterPro"/>
</dbReference>
<feature type="compositionally biased region" description="Polar residues" evidence="13">
    <location>
        <begin position="1049"/>
        <end position="1075"/>
    </location>
</feature>
<evidence type="ECO:0000256" key="4">
    <source>
        <dbReference type="ARBA" id="ARBA00005643"/>
    </source>
</evidence>
<dbReference type="CDD" id="cd04449">
    <property type="entry name" value="DEP_DEPDC5-like"/>
    <property type="match status" value="1"/>
</dbReference>
<feature type="compositionally biased region" description="Low complexity" evidence="13">
    <location>
        <begin position="988"/>
        <end position="999"/>
    </location>
</feature>
<dbReference type="Proteomes" id="UP000694416">
    <property type="component" value="Unplaced"/>
</dbReference>
<evidence type="ECO:0000256" key="3">
    <source>
        <dbReference type="ARBA" id="ARBA00004656"/>
    </source>
</evidence>
<dbReference type="InterPro" id="IPR036388">
    <property type="entry name" value="WH-like_DNA-bd_sf"/>
</dbReference>
<evidence type="ECO:0000256" key="13">
    <source>
        <dbReference type="SAM" id="MobiDB-lite"/>
    </source>
</evidence>
<evidence type="ECO:0000256" key="7">
    <source>
        <dbReference type="ARBA" id="ARBA00022553"/>
    </source>
</evidence>
<dbReference type="Pfam" id="PF12257">
    <property type="entry name" value="IML1"/>
    <property type="match status" value="1"/>
</dbReference>
<dbReference type="GO" id="GO:0034198">
    <property type="term" value="P:cellular response to amino acid starvation"/>
    <property type="evidence" value="ECO:0007669"/>
    <property type="project" value="TreeGrafter"/>
</dbReference>
<evidence type="ECO:0000313" key="16">
    <source>
        <dbReference type="Proteomes" id="UP000694416"/>
    </source>
</evidence>
<gene>
    <name evidence="15" type="primary">LOC113219503</name>
</gene>
<keyword evidence="8" id="KW-0832">Ubl conjugation</keyword>
<feature type="region of interest" description="Disordered" evidence="13">
    <location>
        <begin position="980"/>
        <end position="999"/>
    </location>
</feature>
<dbReference type="FunFam" id="1.10.10.10:FF:000171">
    <property type="entry name" value="DEP domain-containing protein 5 isoform X2"/>
    <property type="match status" value="1"/>
</dbReference>
<reference evidence="15" key="1">
    <citation type="submission" date="2025-08" db="UniProtKB">
        <authorList>
            <consortium name="Ensembl"/>
        </authorList>
    </citation>
    <scope>IDENTIFICATION</scope>
</reference>
<dbReference type="GO" id="GO:1990130">
    <property type="term" value="C:GATOR1 complex"/>
    <property type="evidence" value="ECO:0007669"/>
    <property type="project" value="TreeGrafter"/>
</dbReference>
<comment type="subcellular location">
    <subcellularLocation>
        <location evidence="1">Cytoplasm</location>
        <location evidence="1">Cytosol</location>
    </subcellularLocation>
    <subcellularLocation>
        <location evidence="2">Cytoplasm</location>
        <location evidence="2">Perinuclear region</location>
    </subcellularLocation>
    <subcellularLocation>
        <location evidence="3">Lysosome membrane</location>
    </subcellularLocation>
</comment>
<dbReference type="GO" id="GO:0005765">
    <property type="term" value="C:lysosomal membrane"/>
    <property type="evidence" value="ECO:0007669"/>
    <property type="project" value="UniProtKB-SubCell"/>
</dbReference>
<organism evidence="15 16">
    <name type="scientific">Piliocolobus tephrosceles</name>
    <name type="common">Ugandan red Colobus</name>
    <dbReference type="NCBI Taxonomy" id="591936"/>
    <lineage>
        <taxon>Eukaryota</taxon>
        <taxon>Metazoa</taxon>
        <taxon>Chordata</taxon>
        <taxon>Craniata</taxon>
        <taxon>Vertebrata</taxon>
        <taxon>Euteleostomi</taxon>
        <taxon>Mammalia</taxon>
        <taxon>Eutheria</taxon>
        <taxon>Euarchontoglires</taxon>
        <taxon>Primates</taxon>
        <taxon>Haplorrhini</taxon>
        <taxon>Catarrhini</taxon>
        <taxon>Cercopithecidae</taxon>
        <taxon>Colobinae</taxon>
        <taxon>Piliocolobus</taxon>
    </lineage>
</organism>
<comment type="similarity">
    <text evidence="4">Belongs to the IML1 family.</text>
</comment>
<feature type="region of interest" description="Disordered" evidence="13">
    <location>
        <begin position="1049"/>
        <end position="1090"/>
    </location>
</feature>
<evidence type="ECO:0000256" key="5">
    <source>
        <dbReference type="ARBA" id="ARBA00022468"/>
    </source>
</evidence>
<dbReference type="SMART" id="SM00049">
    <property type="entry name" value="DEP"/>
    <property type="match status" value="1"/>
</dbReference>
<evidence type="ECO:0000256" key="2">
    <source>
        <dbReference type="ARBA" id="ARBA00004556"/>
    </source>
</evidence>
<evidence type="ECO:0000256" key="6">
    <source>
        <dbReference type="ARBA" id="ARBA00022490"/>
    </source>
</evidence>
<dbReference type="InterPro" id="IPR036390">
    <property type="entry name" value="WH_DNA-bd_sf"/>
</dbReference>
<dbReference type="InterPro" id="IPR027244">
    <property type="entry name" value="IML1"/>
</dbReference>
<feature type="region of interest" description="Disordered" evidence="13">
    <location>
        <begin position="621"/>
        <end position="641"/>
    </location>
</feature>
<evidence type="ECO:0000256" key="11">
    <source>
        <dbReference type="ARBA" id="ARBA00070737"/>
    </source>
</evidence>
<dbReference type="GO" id="GO:0048471">
    <property type="term" value="C:perinuclear region of cytoplasm"/>
    <property type="evidence" value="ECO:0007669"/>
    <property type="project" value="UniProtKB-SubCell"/>
</dbReference>
<evidence type="ECO:0000256" key="9">
    <source>
        <dbReference type="ARBA" id="ARBA00023136"/>
    </source>
</evidence>
<evidence type="ECO:0000256" key="10">
    <source>
        <dbReference type="ARBA" id="ARBA00023228"/>
    </source>
</evidence>
<keyword evidence="7" id="KW-0597">Phosphoprotein</keyword>
<protein>
    <recommendedName>
        <fullName evidence="11">GATOR1 complex protein DEPDC5</fullName>
    </recommendedName>
    <alternativeName>
        <fullName evidence="12">DEP domain-containing protein 5</fullName>
    </alternativeName>
</protein>
<evidence type="ECO:0000259" key="14">
    <source>
        <dbReference type="PROSITE" id="PS50186"/>
    </source>
</evidence>
<keyword evidence="6" id="KW-0963">Cytoplasm</keyword>
<keyword evidence="5" id="KW-0343">GTPase activation</keyword>
<keyword evidence="10" id="KW-0458">Lysosome</keyword>
<feature type="region of interest" description="Disordered" evidence="13">
    <location>
        <begin position="427"/>
        <end position="450"/>
    </location>
</feature>
<dbReference type="Pfam" id="PF19418">
    <property type="entry name" value="DEPDC5_CTD"/>
    <property type="match status" value="1"/>
</dbReference>
<dbReference type="InterPro" id="IPR048255">
    <property type="entry name" value="IML1_N"/>
</dbReference>
<feature type="domain" description="DEP" evidence="14">
    <location>
        <begin position="1109"/>
        <end position="1184"/>
    </location>
</feature>
<dbReference type="InterPro" id="IPR045838">
    <property type="entry name" value="DEPDC5_CTD"/>
</dbReference>
<dbReference type="InterPro" id="IPR055213">
    <property type="entry name" value="IML1_double_psi_beta_barrel"/>
</dbReference>
<evidence type="ECO:0000256" key="12">
    <source>
        <dbReference type="ARBA" id="ARBA00079194"/>
    </source>
</evidence>
<dbReference type="PANTHER" id="PTHR13179">
    <property type="entry name" value="DEP DOMAIN CONTAINING PROTEIN 5"/>
    <property type="match status" value="1"/>
</dbReference>
<feature type="compositionally biased region" description="Low complexity" evidence="13">
    <location>
        <begin position="1076"/>
        <end position="1090"/>
    </location>
</feature>
<name>A0A8C9HNS6_9PRIM</name>
<keyword evidence="9" id="KW-0472">Membrane</keyword>
<dbReference type="Gene3D" id="1.10.10.10">
    <property type="entry name" value="Winged helix-like DNA-binding domain superfamily/Winged helix DNA-binding domain"/>
    <property type="match status" value="1"/>
</dbReference>
<evidence type="ECO:0000256" key="8">
    <source>
        <dbReference type="ARBA" id="ARBA00022843"/>
    </source>
</evidence>
<dbReference type="GO" id="GO:1904262">
    <property type="term" value="P:negative regulation of TORC1 signaling"/>
    <property type="evidence" value="ECO:0007669"/>
    <property type="project" value="TreeGrafter"/>
</dbReference>
<reference evidence="15" key="2">
    <citation type="submission" date="2025-09" db="UniProtKB">
        <authorList>
            <consortium name="Ensembl"/>
        </authorList>
    </citation>
    <scope>IDENTIFICATION</scope>
</reference>
<feature type="region of interest" description="Disordered" evidence="13">
    <location>
        <begin position="484"/>
        <end position="526"/>
    </location>
</feature>
<evidence type="ECO:0000313" key="15">
    <source>
        <dbReference type="Ensembl" id="ENSPTEP00000021857.1"/>
    </source>
</evidence>
<dbReference type="PANTHER" id="PTHR13179:SF8">
    <property type="entry name" value="GATOR COMPLEX PROTEIN DEPDC5"/>
    <property type="match status" value="1"/>
</dbReference>
<sequence>MRTTKVYKLVIHKKGFGGSDDELVVNPKVFPHIKLGDIVEIAHPNDEYSPLLLQVKSLKEDLQKETISVDQTVTQVFRLRPYQDVYVNVVDPKDVTLDLVELTFKDQYIGRGDMWRLKKSLVSTCAYITQKVEFAGIRAQAGELWVKNEKVMCGYISEDTRVVFRSTSAMVYIFIQMSCEMWDFDIYGDLYFEKAVNGFLADLFTKWKEKNCSHEVTVVLFSRTFYDAKSVDEFPEINRASIRQDHKGRFYEDFYKVVVQNERREEWTSLLVTIKKLFIQYPVLVRLEQAEGFPQGDNSTSAQGNYLEAINLSFNVFDKHYINRNFDRTGQMSVVITPGVGVFEVDRLLMILTKQRMIDNGIGVDLVCMGEQPLHAVPLFKLHNRSAPQDSRLGDDYNIPHWINHSFYTSKSQLFCNSFTPRIKLAGKKPASEKAKNGRDTSLGSPKESENALPIQVDYDAYDAQVFRLPGPSRAQCLTTCRSVRERESHSRKSASSCDVSSSPSLPSRTLPTEEVRSQASDDSSLGKSANILLIPHPHLHQYEVSSSLGYTSTRDVLENMIEPPQRDSSAPGRFHVGSAESMLHVRPGGYTPQRALINPFAPSRMPMKLTSNRRRWMHTFPVGMNPRTQNKDSLEDSVSTSPDPILTLSAPPVVPGFCCTVGVDWKSLTTPACLPLTTDYFPDRQGLQNDYTEGCYDLLPEADIDRRDEDGVQMTAQQVFEEFICQRLMQGYQIIVQPKAQKPNPAVPPPLSSSPLYSRGLVSRNRPEEEDQYWLSMGRTFHKVTLKDKMITVTRYLPKYPYESAQIHYTYSLCPSHSDSEFVSCWVEFSHERLEEYKWNYLDQYICSAGSEDFSLIESLKFWRTRFLLLPACVTATKRITEGEAHCDIYGDRPRADEDEWQLLDGFIRFVEGLNRIRRRHRSDRMMRKGTAMKGLQMTGPISTHSLESAAPPVGKKGTSALSALLEMEASQKCLGEQQAAVHGGKSSAQSAESSSVAMTPTYMDSPRKDGAFFMEFVRSPRTASSAFYPQVSVDQTVTPMLDSTSLGISTGQSVDRGNSQTFGNSQNTGEQGYSSTNSGDSSSQQLVASSLTSSSTLTEILEAMKHPSTGVQLLSEQKGLSPYCFISAEVVHWLVNHVEGIQTQAMAIDIMQKMLEEQLITHASGEAWRTFIYGFYFYKIVTEKEPDRVAMQQPATTWHTAGVDDFASFQRKWFEVAFVAEELVHSEIPAFLLPWLPSRPASYASRHSSFSRSFGGRSQAAALLAATVPEQRTVTLDVDVNNRTDRLEWCSCYYHGNFSLNAAFEIKLHWMAVTAAVLFEMVQGWHRKATSCGFLLVPVLEGPFALPSYLYGDPLRAQLFIPLNISCLLKEGSEHLFDSFEPETYWDRMHLFQEAIAHRFGFVQDKYSASAFNFPAENKPQYIHVTGTVFLQLPYSKRKFSGQQRRRRNSTSSTNQNMFCEERVGYNWAYNTMLTKTWRSSATGDEKFADRLLKDFTDFCINRDNRLVTFWTSCLEKMHASAP</sequence>
<keyword evidence="16" id="KW-1185">Reference proteome</keyword>